<dbReference type="SUPFAM" id="SSF55729">
    <property type="entry name" value="Acyl-CoA N-acyltransferases (Nat)"/>
    <property type="match status" value="1"/>
</dbReference>
<reference evidence="2 3" key="1">
    <citation type="submission" date="2021-03" db="EMBL/GenBank/DDBJ databases">
        <title>Gelidibacter sp. nov., isolated from costal sediment.</title>
        <authorList>
            <person name="Lun K.-Y."/>
        </authorList>
    </citation>
    <scope>NUCLEOTIDE SEQUENCE [LARGE SCALE GENOMIC DNA]</scope>
    <source>
        <strain evidence="2 3">DF109</strain>
    </source>
</reference>
<comment type="caution">
    <text evidence="2">The sequence shown here is derived from an EMBL/GenBank/DDBJ whole genome shotgun (WGS) entry which is preliminary data.</text>
</comment>
<dbReference type="EMBL" id="JAGEVG010000009">
    <property type="protein sequence ID" value="MBO3098408.1"/>
    <property type="molecule type" value="Genomic_DNA"/>
</dbReference>
<gene>
    <name evidence="2" type="ORF">J4051_09025</name>
</gene>
<organism evidence="2 3">
    <name type="scientific">Gelidibacter pelagius</name>
    <dbReference type="NCBI Taxonomy" id="2819985"/>
    <lineage>
        <taxon>Bacteria</taxon>
        <taxon>Pseudomonadati</taxon>
        <taxon>Bacteroidota</taxon>
        <taxon>Flavobacteriia</taxon>
        <taxon>Flavobacteriales</taxon>
        <taxon>Flavobacteriaceae</taxon>
        <taxon>Gelidibacter</taxon>
    </lineage>
</organism>
<sequence>MIRAYTKKDRIKVIDLLRRNIPKYFDPSEENDLEIYLDTEVEDYFVFVENSEILGAGGINYFPEEKLARISWDIIDPKAQEKGIGRKLTQYRINCLSENQEIEIIIVRTSQHAFKFYEKMGFELEKVEKDFWAKGFHLYLMTMKK</sequence>
<dbReference type="PROSITE" id="PS51186">
    <property type="entry name" value="GNAT"/>
    <property type="match status" value="1"/>
</dbReference>
<dbReference type="Proteomes" id="UP000681315">
    <property type="component" value="Unassembled WGS sequence"/>
</dbReference>
<protein>
    <submittedName>
        <fullName evidence="2">GNAT family N-acetyltransferase</fullName>
    </submittedName>
</protein>
<name>A0ABS3SU36_9FLAO</name>
<accession>A0ABS3SU36</accession>
<dbReference type="Gene3D" id="3.40.630.30">
    <property type="match status" value="1"/>
</dbReference>
<dbReference type="Pfam" id="PF13673">
    <property type="entry name" value="Acetyltransf_10"/>
    <property type="match status" value="1"/>
</dbReference>
<keyword evidence="3" id="KW-1185">Reference proteome</keyword>
<feature type="domain" description="N-acetyltransferase" evidence="1">
    <location>
        <begin position="1"/>
        <end position="145"/>
    </location>
</feature>
<evidence type="ECO:0000313" key="2">
    <source>
        <dbReference type="EMBL" id="MBO3098408.1"/>
    </source>
</evidence>
<evidence type="ECO:0000313" key="3">
    <source>
        <dbReference type="Proteomes" id="UP000681315"/>
    </source>
</evidence>
<evidence type="ECO:0000259" key="1">
    <source>
        <dbReference type="PROSITE" id="PS51186"/>
    </source>
</evidence>
<dbReference type="InterPro" id="IPR000182">
    <property type="entry name" value="GNAT_dom"/>
</dbReference>
<dbReference type="CDD" id="cd04301">
    <property type="entry name" value="NAT_SF"/>
    <property type="match status" value="1"/>
</dbReference>
<dbReference type="InterPro" id="IPR016181">
    <property type="entry name" value="Acyl_CoA_acyltransferase"/>
</dbReference>
<proteinExistence type="predicted"/>